<organism evidence="1 2">
    <name type="scientific">Mesonia mobilis</name>
    <dbReference type="NCBI Taxonomy" id="369791"/>
    <lineage>
        <taxon>Bacteria</taxon>
        <taxon>Pseudomonadati</taxon>
        <taxon>Bacteroidota</taxon>
        <taxon>Flavobacteriia</taxon>
        <taxon>Flavobacteriales</taxon>
        <taxon>Flavobacteriaceae</taxon>
        <taxon>Mesonia</taxon>
    </lineage>
</organism>
<dbReference type="GeneID" id="94370476"/>
<dbReference type="EMBL" id="BMWY01000015">
    <property type="protein sequence ID" value="GGZ65091.1"/>
    <property type="molecule type" value="Genomic_DNA"/>
</dbReference>
<gene>
    <name evidence="1" type="ORF">GCM10008088_28110</name>
</gene>
<proteinExistence type="predicted"/>
<sequence>MINHNKAYILGLLVGGGRLDKNTFLIELPFAKWGMDPKKMGNIAVDILQRIASLFQNEYSVKVTYEIGNKKWFIKPIEDEGFKNIQSDLTTLKLPKIGFLLNNADLEESKNLLKGINAENFLSGIFDARLSLSKSHRRFDDKAPVVSLEIPGSTKNFKFVVQLCSWLTEMGSVTDQILYNHPNQHSASDPTYIGWKKGFKIRFLIRSFLANHSFALQAKSIDAKLIEKNQTKFEQEECPFRKIRQPSPVSIHNDINSSNLPEEVRNKLYFHYFHFCATLGCKFAPIKEVEKVVQNKNSLISFFPRLSKGAIEEIQKQYESISNEHFNNCQIENLQLSVKSLLSDNRTFISYYGLKQGLAFLLADELNGKRHKGPMAKIIESNMPTKLEVKRYYGTENEPILIINNSNDRAVICSNISSTKNQKLIQQNTQTSNLEVKII</sequence>
<accession>A0ABQ3C1Y4</accession>
<dbReference type="RefSeq" id="WP_027885772.1">
    <property type="nucleotide sequence ID" value="NZ_BMWY01000015.1"/>
</dbReference>
<reference evidence="2" key="1">
    <citation type="journal article" date="2019" name="Int. J. Syst. Evol. Microbiol.">
        <title>The Global Catalogue of Microorganisms (GCM) 10K type strain sequencing project: providing services to taxonomists for standard genome sequencing and annotation.</title>
        <authorList>
            <consortium name="The Broad Institute Genomics Platform"/>
            <consortium name="The Broad Institute Genome Sequencing Center for Infectious Disease"/>
            <person name="Wu L."/>
            <person name="Ma J."/>
        </authorList>
    </citation>
    <scope>NUCLEOTIDE SEQUENCE [LARGE SCALE GENOMIC DNA]</scope>
    <source>
        <strain evidence="2">KCTC 12708</strain>
    </source>
</reference>
<name>A0ABQ3C1Y4_9FLAO</name>
<protein>
    <submittedName>
        <fullName evidence="1">Uncharacterized protein</fullName>
    </submittedName>
</protein>
<evidence type="ECO:0000313" key="1">
    <source>
        <dbReference type="EMBL" id="GGZ65091.1"/>
    </source>
</evidence>
<evidence type="ECO:0000313" key="2">
    <source>
        <dbReference type="Proteomes" id="UP000615593"/>
    </source>
</evidence>
<keyword evidence="2" id="KW-1185">Reference proteome</keyword>
<comment type="caution">
    <text evidence="1">The sequence shown here is derived from an EMBL/GenBank/DDBJ whole genome shotgun (WGS) entry which is preliminary data.</text>
</comment>
<dbReference type="Proteomes" id="UP000615593">
    <property type="component" value="Unassembled WGS sequence"/>
</dbReference>